<evidence type="ECO:0000259" key="2">
    <source>
        <dbReference type="SMART" id="SM00047"/>
    </source>
</evidence>
<gene>
    <name evidence="3" type="ordered locus">Ccel_1562</name>
</gene>
<protein>
    <submittedName>
        <fullName evidence="3">Mannosyl-glycoprotein endo-beta-N-acetylglucosamidase</fullName>
    </submittedName>
</protein>
<evidence type="ECO:0000313" key="4">
    <source>
        <dbReference type="Proteomes" id="UP000001349"/>
    </source>
</evidence>
<dbReference type="EMBL" id="CP001348">
    <property type="protein sequence ID" value="ACL75914.1"/>
    <property type="molecule type" value="Genomic_DNA"/>
</dbReference>
<keyword evidence="4" id="KW-1185">Reference proteome</keyword>
<dbReference type="CAZy" id="GH73">
    <property type="family name" value="Glycoside Hydrolase Family 73"/>
</dbReference>
<accession>B8I2C1</accession>
<dbReference type="STRING" id="394503.Ccel_1562"/>
<dbReference type="eggNOG" id="COG3177">
    <property type="taxonomic scope" value="Bacteria"/>
</dbReference>
<dbReference type="InterPro" id="IPR025295">
    <property type="entry name" value="eCIS_core_dom"/>
</dbReference>
<evidence type="ECO:0000313" key="3">
    <source>
        <dbReference type="EMBL" id="ACL75914.1"/>
    </source>
</evidence>
<dbReference type="OrthoDB" id="292792at2"/>
<feature type="domain" description="Mannosyl-glycoprotein endo-beta-N-acetylglucosamidase-like" evidence="2">
    <location>
        <begin position="386"/>
        <end position="540"/>
    </location>
</feature>
<dbReference type="eggNOG" id="COG4193">
    <property type="taxonomic scope" value="Bacteria"/>
</dbReference>
<feature type="region of interest" description="Disordered" evidence="1">
    <location>
        <begin position="77"/>
        <end position="103"/>
    </location>
</feature>
<dbReference type="RefSeq" id="WP_015925054.1">
    <property type="nucleotide sequence ID" value="NC_011898.1"/>
</dbReference>
<feature type="region of interest" description="Disordered" evidence="1">
    <location>
        <begin position="1"/>
        <end position="32"/>
    </location>
</feature>
<dbReference type="Gene3D" id="1.10.530.10">
    <property type="match status" value="1"/>
</dbReference>
<dbReference type="GO" id="GO:0004040">
    <property type="term" value="F:amidase activity"/>
    <property type="evidence" value="ECO:0007669"/>
    <property type="project" value="InterPro"/>
</dbReference>
<evidence type="ECO:0000256" key="1">
    <source>
        <dbReference type="SAM" id="MobiDB-lite"/>
    </source>
</evidence>
<organism evidence="3 4">
    <name type="scientific">Ruminiclostridium cellulolyticum (strain ATCC 35319 / DSM 5812 / JCM 6584 / H10)</name>
    <name type="common">Clostridium cellulolyticum</name>
    <dbReference type="NCBI Taxonomy" id="394503"/>
    <lineage>
        <taxon>Bacteria</taxon>
        <taxon>Bacillati</taxon>
        <taxon>Bacillota</taxon>
        <taxon>Clostridia</taxon>
        <taxon>Eubacteriales</taxon>
        <taxon>Oscillospiraceae</taxon>
        <taxon>Ruminiclostridium</taxon>
    </lineage>
</organism>
<feature type="compositionally biased region" description="Basic and acidic residues" evidence="1">
    <location>
        <begin position="82"/>
        <end position="97"/>
    </location>
</feature>
<sequence>MYAKANAKKQDKIQNKGGVLQKAKSPNRRNIKQQNPTEIIQRIRINPESMTQKDVVQLQHTIGNQAVQRLMSRLHNKNGYNAEDKPIQKKEEKKKEIQSISERNSPLGLPINLKEGLESLSNIDLSDVQVHYNSDKPQDVGALAFTQGNNIHIAPGQEKLLPHEGWHTVQQKQGRVQPTMQMKTGTLVNEDAGLEKEADAMGSRAERESSGNKTLQFKGYSKLNLPDYNENVIQKKDNASKIGKKVIYNQQTKNYKIINSKDGYEKDWSETPPKCMQIVYSKTLKYALCNNTGEIASYLTSGWYTDPLWAQGIKVSSYDVSLQDSLNKQMKLSAKPQTQKNGKWVNAETDQVKKYLDPSNFNDGVSKYQFLDLSASADISEKEMTKFLSGKGVLSGHAKTYLDAAKKYNVSEVYLAAHSALETGNGTSELAKGVKVEGVKVYNMYGINATDKDPVGEGSKYAYKMKWTSIDKAIDGGAEWISKNYINSSSHSQNTLYKMRWNPASPGEHQYATDIAWAVNQTSSLKKMYDSFPSASLKFDIPVYK</sequence>
<dbReference type="InterPro" id="IPR002901">
    <property type="entry name" value="MGlyc_endo_b_GlcNAc-like_dom"/>
</dbReference>
<name>B8I2C1_RUMCH</name>
<reference evidence="3 4" key="1">
    <citation type="submission" date="2009-01" db="EMBL/GenBank/DDBJ databases">
        <title>Complete sequence of Clostridium cellulolyticum H10.</title>
        <authorList>
            <consortium name="US DOE Joint Genome Institute"/>
            <person name="Lucas S."/>
            <person name="Copeland A."/>
            <person name="Lapidus A."/>
            <person name="Glavina del Rio T."/>
            <person name="Dalin E."/>
            <person name="Tice H."/>
            <person name="Bruce D."/>
            <person name="Goodwin L."/>
            <person name="Pitluck S."/>
            <person name="Chertkov O."/>
            <person name="Saunders E."/>
            <person name="Brettin T."/>
            <person name="Detter J.C."/>
            <person name="Han C."/>
            <person name="Larimer F."/>
            <person name="Land M."/>
            <person name="Hauser L."/>
            <person name="Kyrpides N."/>
            <person name="Ivanova N."/>
            <person name="Zhou J."/>
            <person name="Richardson P."/>
        </authorList>
    </citation>
    <scope>NUCLEOTIDE SEQUENCE [LARGE SCALE GENOMIC DNA]</scope>
    <source>
        <strain evidence="4">ATCC 35319 / DSM 5812 / JCM 6584 / H10</strain>
    </source>
</reference>
<dbReference type="AlphaFoldDB" id="B8I2C1"/>
<dbReference type="Proteomes" id="UP000001349">
    <property type="component" value="Chromosome"/>
</dbReference>
<proteinExistence type="predicted"/>
<dbReference type="SMART" id="SM00047">
    <property type="entry name" value="LYZ2"/>
    <property type="match status" value="1"/>
</dbReference>
<dbReference type="HOGENOM" id="CLU_499407_0_0_9"/>
<dbReference type="Pfam" id="PF01832">
    <property type="entry name" value="Glucosaminidase"/>
    <property type="match status" value="1"/>
</dbReference>
<dbReference type="Pfam" id="PF13699">
    <property type="entry name" value="eCIS_core"/>
    <property type="match status" value="1"/>
</dbReference>
<dbReference type="KEGG" id="cce:Ccel_1562"/>